<keyword evidence="18" id="KW-0325">Glycoprotein</keyword>
<evidence type="ECO:0000256" key="18">
    <source>
        <dbReference type="ARBA" id="ARBA00023180"/>
    </source>
</evidence>
<dbReference type="InterPro" id="IPR051809">
    <property type="entry name" value="Plant_receptor-like_S/T_kinase"/>
</dbReference>
<evidence type="ECO:0000256" key="14">
    <source>
        <dbReference type="ARBA" id="ARBA00022840"/>
    </source>
</evidence>
<comment type="catalytic activity">
    <reaction evidence="20">
        <text>L-seryl-[protein] + ATP = O-phospho-L-seryl-[protein] + ADP + H(+)</text>
        <dbReference type="Rhea" id="RHEA:17989"/>
        <dbReference type="Rhea" id="RHEA-COMP:9863"/>
        <dbReference type="Rhea" id="RHEA-COMP:11604"/>
        <dbReference type="ChEBI" id="CHEBI:15378"/>
        <dbReference type="ChEBI" id="CHEBI:29999"/>
        <dbReference type="ChEBI" id="CHEBI:30616"/>
        <dbReference type="ChEBI" id="CHEBI:83421"/>
        <dbReference type="ChEBI" id="CHEBI:456216"/>
        <dbReference type="EC" id="2.7.11.1"/>
    </reaction>
</comment>
<sequence length="650" mass="71400">MLTVIELDNINLLGEIPNCIEKLVKLQYFRAGNTSLSGDIPQGIGKLQDLFFLDLGDNQLTGVVPSSIGNLTMLSLLRLSNNNLQGEIPSTLGSCIYLTRIDFSNNNLSGEIPIQIFTLPSLSITLDLSGNHLTGSLPEEVGQLMNLGSLDVSRNMLFGQIPSSLGNCLSLEFLNMGRNDFHGLIPDALKTLKGLLLLNLSYNKLSGEIPKFLASFKLQQLDLSHNNLEGEVPIGGVFNSATGVYLSGNSRLCGDIPKLMLPHCNFNSEIMNRKSRLKMKLIAILSGVFGVIFLLGLLLLVFIIRRRLRSSKEPTVLDDSEKFPNLSYQTLLKATNGFSPENMVGSGTFGVVYKGILDEDGSTVAIKIFNLEYRGGLKSFMAECEVLRSIRHRNLLKVVTACSSVDYQGRDFKALVYEFMENGSLEDWLHSSDSINRNLNLYQRVDIAVDVASSLDYLHHQCGATIVHCDLKPSNVLLDDEMVTHVGDFGLAKFLPKGINNSHANQSSSVGVRGTVGYTPPEYGMGNEVSTCGDVYSFGILLLELYTGKRPTNDMFKGDLSLHSFVKQAFPEHVIEILDSGLLEDIDRVEMNSSIILEALTCILEVALSCSTDIPAERLGMSDVVSKLSSVKNKILGSRLQQRRRIQTST</sequence>
<evidence type="ECO:0000256" key="11">
    <source>
        <dbReference type="ARBA" id="ARBA00022737"/>
    </source>
</evidence>
<dbReference type="CDD" id="cd14066">
    <property type="entry name" value="STKc_IRAK"/>
    <property type="match status" value="1"/>
</dbReference>
<dbReference type="GeneID" id="110790356"/>
<keyword evidence="13" id="KW-0418">Kinase</keyword>
<comment type="subcellular location">
    <subcellularLocation>
        <location evidence="1">Cell membrane</location>
        <topology evidence="1">Single-pass membrane protein</topology>
    </subcellularLocation>
</comment>
<dbReference type="FunFam" id="3.80.10.10:FF:000111">
    <property type="entry name" value="LRR receptor-like serine/threonine-protein kinase ERECTA"/>
    <property type="match status" value="1"/>
</dbReference>
<proteinExistence type="inferred from homology"/>
<dbReference type="Gene3D" id="3.80.10.10">
    <property type="entry name" value="Ribonuclease Inhibitor"/>
    <property type="match status" value="1"/>
</dbReference>
<evidence type="ECO:0000256" key="16">
    <source>
        <dbReference type="ARBA" id="ARBA00023136"/>
    </source>
</evidence>
<dbReference type="Pfam" id="PF07714">
    <property type="entry name" value="PK_Tyr_Ser-Thr"/>
    <property type="match status" value="1"/>
</dbReference>
<dbReference type="InterPro" id="IPR032675">
    <property type="entry name" value="LRR_dom_sf"/>
</dbReference>
<evidence type="ECO:0000256" key="13">
    <source>
        <dbReference type="ARBA" id="ARBA00022777"/>
    </source>
</evidence>
<dbReference type="PANTHER" id="PTHR27008:SF596">
    <property type="entry name" value="OS02G0215500 PROTEIN"/>
    <property type="match status" value="1"/>
</dbReference>
<dbReference type="PANTHER" id="PTHR27008">
    <property type="entry name" value="OS04G0122200 PROTEIN"/>
    <property type="match status" value="1"/>
</dbReference>
<keyword evidence="8" id="KW-0808">Transferase</keyword>
<dbReference type="PROSITE" id="PS50011">
    <property type="entry name" value="PROTEIN_KINASE_DOM"/>
    <property type="match status" value="1"/>
</dbReference>
<dbReference type="EC" id="2.7.11.1" evidence="3"/>
<dbReference type="Proteomes" id="UP000813463">
    <property type="component" value="Chromosome 4"/>
</dbReference>
<organism evidence="24 25">
    <name type="scientific">Spinacia oleracea</name>
    <name type="common">Spinach</name>
    <dbReference type="NCBI Taxonomy" id="3562"/>
    <lineage>
        <taxon>Eukaryota</taxon>
        <taxon>Viridiplantae</taxon>
        <taxon>Streptophyta</taxon>
        <taxon>Embryophyta</taxon>
        <taxon>Tracheophyta</taxon>
        <taxon>Spermatophyta</taxon>
        <taxon>Magnoliopsida</taxon>
        <taxon>eudicotyledons</taxon>
        <taxon>Gunneridae</taxon>
        <taxon>Pentapetalae</taxon>
        <taxon>Caryophyllales</taxon>
        <taxon>Chenopodiaceae</taxon>
        <taxon>Chenopodioideae</taxon>
        <taxon>Anserineae</taxon>
        <taxon>Spinacia</taxon>
    </lineage>
</organism>
<dbReference type="FunFam" id="3.80.10.10:FF:000383">
    <property type="entry name" value="Leucine-rich repeat receptor protein kinase EMS1"/>
    <property type="match status" value="1"/>
</dbReference>
<dbReference type="InterPro" id="IPR001611">
    <property type="entry name" value="Leu-rich_rpt"/>
</dbReference>
<feature type="transmembrane region" description="Helical" evidence="22">
    <location>
        <begin position="281"/>
        <end position="304"/>
    </location>
</feature>
<gene>
    <name evidence="25" type="primary">LOC110790356</name>
</gene>
<evidence type="ECO:0000256" key="22">
    <source>
        <dbReference type="SAM" id="Phobius"/>
    </source>
</evidence>
<evidence type="ECO:0000256" key="5">
    <source>
        <dbReference type="ARBA" id="ARBA00022527"/>
    </source>
</evidence>
<keyword evidence="12 21" id="KW-0547">Nucleotide-binding</keyword>
<reference evidence="25" key="2">
    <citation type="submission" date="2025-08" db="UniProtKB">
        <authorList>
            <consortium name="RefSeq"/>
        </authorList>
    </citation>
    <scope>IDENTIFICATION</scope>
    <source>
        <tissue evidence="25">Leaf</tissue>
    </source>
</reference>
<dbReference type="GO" id="GO:0004674">
    <property type="term" value="F:protein serine/threonine kinase activity"/>
    <property type="evidence" value="ECO:0007669"/>
    <property type="project" value="UniProtKB-KW"/>
</dbReference>
<comment type="catalytic activity">
    <reaction evidence="19">
        <text>L-threonyl-[protein] + ATP = O-phospho-L-threonyl-[protein] + ADP + H(+)</text>
        <dbReference type="Rhea" id="RHEA:46608"/>
        <dbReference type="Rhea" id="RHEA-COMP:11060"/>
        <dbReference type="Rhea" id="RHEA-COMP:11605"/>
        <dbReference type="ChEBI" id="CHEBI:15378"/>
        <dbReference type="ChEBI" id="CHEBI:30013"/>
        <dbReference type="ChEBI" id="CHEBI:30616"/>
        <dbReference type="ChEBI" id="CHEBI:61977"/>
        <dbReference type="ChEBI" id="CHEBI:456216"/>
        <dbReference type="EC" id="2.7.11.1"/>
    </reaction>
</comment>
<dbReference type="RefSeq" id="XP_021850832.1">
    <property type="nucleotide sequence ID" value="XM_021995140.2"/>
</dbReference>
<keyword evidence="6" id="KW-0597">Phosphoprotein</keyword>
<dbReference type="InterPro" id="IPR008271">
    <property type="entry name" value="Ser/Thr_kinase_AS"/>
</dbReference>
<evidence type="ECO:0000313" key="24">
    <source>
        <dbReference type="Proteomes" id="UP000813463"/>
    </source>
</evidence>
<keyword evidence="9 22" id="KW-0812">Transmembrane</keyword>
<dbReference type="GO" id="GO:0005886">
    <property type="term" value="C:plasma membrane"/>
    <property type="evidence" value="ECO:0007669"/>
    <property type="project" value="UniProtKB-SubCell"/>
</dbReference>
<keyword evidence="4" id="KW-1003">Cell membrane</keyword>
<keyword evidence="17" id="KW-0675">Receptor</keyword>
<evidence type="ECO:0000313" key="25">
    <source>
        <dbReference type="RefSeq" id="XP_021850832.1"/>
    </source>
</evidence>
<dbReference type="SMART" id="SM00220">
    <property type="entry name" value="S_TKc"/>
    <property type="match status" value="1"/>
</dbReference>
<dbReference type="GO" id="GO:0005524">
    <property type="term" value="F:ATP binding"/>
    <property type="evidence" value="ECO:0007669"/>
    <property type="project" value="UniProtKB-UniRule"/>
</dbReference>
<dbReference type="SMART" id="SM00369">
    <property type="entry name" value="LRR_TYP"/>
    <property type="match status" value="3"/>
</dbReference>
<evidence type="ECO:0000256" key="4">
    <source>
        <dbReference type="ARBA" id="ARBA00022475"/>
    </source>
</evidence>
<keyword evidence="16 22" id="KW-0472">Membrane</keyword>
<evidence type="ECO:0000256" key="17">
    <source>
        <dbReference type="ARBA" id="ARBA00023170"/>
    </source>
</evidence>
<dbReference type="InterPro" id="IPR001245">
    <property type="entry name" value="Ser-Thr/Tyr_kinase_cat_dom"/>
</dbReference>
<dbReference type="Gene3D" id="1.10.510.10">
    <property type="entry name" value="Transferase(Phosphotransferase) domain 1"/>
    <property type="match status" value="1"/>
</dbReference>
<dbReference type="Pfam" id="PF13855">
    <property type="entry name" value="LRR_8"/>
    <property type="match status" value="1"/>
</dbReference>
<keyword evidence="24" id="KW-1185">Reference proteome</keyword>
<dbReference type="OrthoDB" id="676979at2759"/>
<evidence type="ECO:0000256" key="12">
    <source>
        <dbReference type="ARBA" id="ARBA00022741"/>
    </source>
</evidence>
<dbReference type="InterPro" id="IPR011009">
    <property type="entry name" value="Kinase-like_dom_sf"/>
</dbReference>
<evidence type="ECO:0000256" key="10">
    <source>
        <dbReference type="ARBA" id="ARBA00022729"/>
    </source>
</evidence>
<dbReference type="InterPro" id="IPR000719">
    <property type="entry name" value="Prot_kinase_dom"/>
</dbReference>
<reference evidence="24" key="1">
    <citation type="journal article" date="2021" name="Nat. Commun.">
        <title>Genomic analyses provide insights into spinach domestication and the genetic basis of agronomic traits.</title>
        <authorList>
            <person name="Cai X."/>
            <person name="Sun X."/>
            <person name="Xu C."/>
            <person name="Sun H."/>
            <person name="Wang X."/>
            <person name="Ge C."/>
            <person name="Zhang Z."/>
            <person name="Wang Q."/>
            <person name="Fei Z."/>
            <person name="Jiao C."/>
            <person name="Wang Q."/>
        </authorList>
    </citation>
    <scope>NUCLEOTIDE SEQUENCE [LARGE SCALE GENOMIC DNA]</scope>
    <source>
        <strain evidence="24">cv. Varoflay</strain>
    </source>
</reference>
<evidence type="ECO:0000256" key="9">
    <source>
        <dbReference type="ARBA" id="ARBA00022692"/>
    </source>
</evidence>
<dbReference type="SUPFAM" id="SSF52058">
    <property type="entry name" value="L domain-like"/>
    <property type="match status" value="1"/>
</dbReference>
<feature type="binding site" evidence="21">
    <location>
        <position position="367"/>
    </location>
    <ligand>
        <name>ATP</name>
        <dbReference type="ChEBI" id="CHEBI:30616"/>
    </ligand>
</feature>
<evidence type="ECO:0000256" key="6">
    <source>
        <dbReference type="ARBA" id="ARBA00022553"/>
    </source>
</evidence>
<evidence type="ECO:0000256" key="19">
    <source>
        <dbReference type="ARBA" id="ARBA00047899"/>
    </source>
</evidence>
<keyword evidence="14 21" id="KW-0067">ATP-binding</keyword>
<keyword evidence="10" id="KW-0732">Signal</keyword>
<evidence type="ECO:0000256" key="20">
    <source>
        <dbReference type="ARBA" id="ARBA00048679"/>
    </source>
</evidence>
<evidence type="ECO:0000259" key="23">
    <source>
        <dbReference type="PROSITE" id="PS50011"/>
    </source>
</evidence>
<evidence type="ECO:0000256" key="15">
    <source>
        <dbReference type="ARBA" id="ARBA00022989"/>
    </source>
</evidence>
<name>A0A9R0IKN6_SPIOL</name>
<dbReference type="Gene3D" id="3.30.200.20">
    <property type="entry name" value="Phosphorylase Kinase, domain 1"/>
    <property type="match status" value="1"/>
</dbReference>
<evidence type="ECO:0000256" key="8">
    <source>
        <dbReference type="ARBA" id="ARBA00022679"/>
    </source>
</evidence>
<dbReference type="SUPFAM" id="SSF56112">
    <property type="entry name" value="Protein kinase-like (PK-like)"/>
    <property type="match status" value="1"/>
</dbReference>
<keyword evidence="15 22" id="KW-1133">Transmembrane helix</keyword>
<comment type="similarity">
    <text evidence="2">Belongs to the RLP family.</text>
</comment>
<accession>A0A9R0IKN6</accession>
<protein>
    <recommendedName>
        <fullName evidence="3">non-specific serine/threonine protein kinase</fullName>
        <ecNumber evidence="3">2.7.11.1</ecNumber>
    </recommendedName>
</protein>
<dbReference type="KEGG" id="soe:110790356"/>
<evidence type="ECO:0000256" key="3">
    <source>
        <dbReference type="ARBA" id="ARBA00012513"/>
    </source>
</evidence>
<dbReference type="Pfam" id="PF00560">
    <property type="entry name" value="LRR_1"/>
    <property type="match status" value="5"/>
</dbReference>
<evidence type="ECO:0000256" key="2">
    <source>
        <dbReference type="ARBA" id="ARBA00009592"/>
    </source>
</evidence>
<dbReference type="PROSITE" id="PS00108">
    <property type="entry name" value="PROTEIN_KINASE_ST"/>
    <property type="match status" value="1"/>
</dbReference>
<keyword evidence="7" id="KW-0433">Leucine-rich repeat</keyword>
<feature type="domain" description="Protein kinase" evidence="23">
    <location>
        <begin position="338"/>
        <end position="636"/>
    </location>
</feature>
<dbReference type="FunFam" id="3.30.200.20:FF:000432">
    <property type="entry name" value="LRR receptor-like serine/threonine-protein kinase EFR"/>
    <property type="match status" value="1"/>
</dbReference>
<dbReference type="InterPro" id="IPR017441">
    <property type="entry name" value="Protein_kinase_ATP_BS"/>
</dbReference>
<evidence type="ECO:0000256" key="21">
    <source>
        <dbReference type="PROSITE-ProRule" id="PRU10141"/>
    </source>
</evidence>
<dbReference type="PROSITE" id="PS00107">
    <property type="entry name" value="PROTEIN_KINASE_ATP"/>
    <property type="match status" value="1"/>
</dbReference>
<evidence type="ECO:0000256" key="1">
    <source>
        <dbReference type="ARBA" id="ARBA00004162"/>
    </source>
</evidence>
<evidence type="ECO:0000256" key="7">
    <source>
        <dbReference type="ARBA" id="ARBA00022614"/>
    </source>
</evidence>
<keyword evidence="11" id="KW-0677">Repeat</keyword>
<dbReference type="InterPro" id="IPR003591">
    <property type="entry name" value="Leu-rich_rpt_typical-subtyp"/>
</dbReference>
<keyword evidence="5" id="KW-0723">Serine/threonine-protein kinase</keyword>
<dbReference type="AlphaFoldDB" id="A0A9R0IKN6"/>
<dbReference type="FunFam" id="1.10.510.10:FF:000358">
    <property type="entry name" value="Putative leucine-rich repeat receptor-like serine/threonine-protein kinase"/>
    <property type="match status" value="1"/>
</dbReference>